<evidence type="ECO:0000313" key="8">
    <source>
        <dbReference type="EMBL" id="KAK4115423.1"/>
    </source>
</evidence>
<keyword evidence="5" id="KW-0539">Nucleus</keyword>
<dbReference type="PROSITE" id="PS50217">
    <property type="entry name" value="BZIP"/>
    <property type="match status" value="1"/>
</dbReference>
<organism evidence="8 9">
    <name type="scientific">Canariomyces notabilis</name>
    <dbReference type="NCBI Taxonomy" id="2074819"/>
    <lineage>
        <taxon>Eukaryota</taxon>
        <taxon>Fungi</taxon>
        <taxon>Dikarya</taxon>
        <taxon>Ascomycota</taxon>
        <taxon>Pezizomycotina</taxon>
        <taxon>Sordariomycetes</taxon>
        <taxon>Sordariomycetidae</taxon>
        <taxon>Sordariales</taxon>
        <taxon>Chaetomiaceae</taxon>
        <taxon>Canariomyces</taxon>
    </lineage>
</organism>
<feature type="region of interest" description="Disordered" evidence="6">
    <location>
        <begin position="1"/>
        <end position="179"/>
    </location>
</feature>
<feature type="compositionally biased region" description="Gly residues" evidence="6">
    <location>
        <begin position="65"/>
        <end position="81"/>
    </location>
</feature>
<dbReference type="GO" id="GO:0001228">
    <property type="term" value="F:DNA-binding transcription activator activity, RNA polymerase II-specific"/>
    <property type="evidence" value="ECO:0007669"/>
    <property type="project" value="TreeGrafter"/>
</dbReference>
<evidence type="ECO:0000256" key="6">
    <source>
        <dbReference type="SAM" id="MobiDB-lite"/>
    </source>
</evidence>
<keyword evidence="4" id="KW-0804">Transcription</keyword>
<feature type="region of interest" description="Disordered" evidence="6">
    <location>
        <begin position="456"/>
        <end position="661"/>
    </location>
</feature>
<evidence type="ECO:0000259" key="7">
    <source>
        <dbReference type="PROSITE" id="PS50217"/>
    </source>
</evidence>
<evidence type="ECO:0000256" key="3">
    <source>
        <dbReference type="ARBA" id="ARBA00023125"/>
    </source>
</evidence>
<feature type="compositionally biased region" description="Polar residues" evidence="6">
    <location>
        <begin position="225"/>
        <end position="240"/>
    </location>
</feature>
<dbReference type="RefSeq" id="XP_064672993.1">
    <property type="nucleotide sequence ID" value="XM_064811154.1"/>
</dbReference>
<keyword evidence="9" id="KW-1185">Reference proteome</keyword>
<dbReference type="GO" id="GO:0000977">
    <property type="term" value="F:RNA polymerase II transcription regulatory region sequence-specific DNA binding"/>
    <property type="evidence" value="ECO:0007669"/>
    <property type="project" value="TreeGrafter"/>
</dbReference>
<feature type="non-terminal residue" evidence="8">
    <location>
        <position position="1"/>
    </location>
</feature>
<comment type="caution">
    <text evidence="8">The sequence shown here is derived from an EMBL/GenBank/DDBJ whole genome shotgun (WGS) entry which is preliminary data.</text>
</comment>
<sequence length="661" mass="69616">SSCRRQCQGPRNLKNEGEQMSQGESAPRPASRHSSRSPPTAVASSSPARRSRIPQDDSRSRTLHGPGGVAVTGGGGDGRGQQPGSRALDSHEISTPAGPPHEPAVESSAGLPQPSVAGGNPRSVMVTGQYGTEGSPSHPFASQTPGAQSRTSNNPLAPPTPSPVAASTASVDHGSPTIVHPYPLAARRILTPKSPRAASLSRAALRTVEAQHQHLGHLAAPMPRSGTTAQDVQTLGSGSPSLGALQFQGRGSGQGTAVLPPTRPPSGLARSLSQPSLGQGLPSGPPTEPSQPGGLKRELSGRPVFSGPPFAAPLPAPHRGGFGPSGLSGDSRWGTGVLGSLPPGASAARHLQIAEGQTLLTITPRHGEEIVVPVDVHQASKQADEKRQRNAGASARFRQRKKEREREQQEGMQKLENQNRELEKRVEELVKQCQELEAQRDFYQNERNRLRVLVARTPGISEWADRRPPSPVPARSGTSFVPPDNSTLLPQPPPPPAPTTGHSHPHAQTQSRPTPYPHTLASPHPRSSSYGDPSMLEPPARRRRTDSEPQLPSTSYSLMPPAPIPGPPPPPPPPIPPPASFGIPPSPHITPPPGAARLPPLPPLRFDQSRAPSTTPPPMPSAPPQPSVPPQSASPYPTYRKLHYETGWATEPRGQTEGGPR</sequence>
<keyword evidence="2" id="KW-0805">Transcription regulation</keyword>
<feature type="region of interest" description="Disordered" evidence="6">
    <location>
        <begin position="374"/>
        <end position="420"/>
    </location>
</feature>
<dbReference type="PANTHER" id="PTHR13044">
    <property type="entry name" value="ACTIVATING TRANSCRIPTION FACTOR ATF 4/5"/>
    <property type="match status" value="1"/>
</dbReference>
<keyword evidence="3" id="KW-0238">DNA-binding</keyword>
<proteinExistence type="predicted"/>
<dbReference type="PANTHER" id="PTHR13044:SF14">
    <property type="entry name" value="CRYPTOCEPHAL, ISOFORM A"/>
    <property type="match status" value="1"/>
</dbReference>
<feature type="compositionally biased region" description="Pro residues" evidence="6">
    <location>
        <begin position="614"/>
        <end position="629"/>
    </location>
</feature>
<feature type="compositionally biased region" description="Pro residues" evidence="6">
    <location>
        <begin position="560"/>
        <end position="603"/>
    </location>
</feature>
<dbReference type="PROSITE" id="PS00036">
    <property type="entry name" value="BZIP_BASIC"/>
    <property type="match status" value="1"/>
</dbReference>
<dbReference type="AlphaFoldDB" id="A0AAN6TJ59"/>
<dbReference type="Proteomes" id="UP001302812">
    <property type="component" value="Unassembled WGS sequence"/>
</dbReference>
<gene>
    <name evidence="8" type="ORF">N656DRAFT_704092</name>
</gene>
<reference evidence="8" key="1">
    <citation type="journal article" date="2023" name="Mol. Phylogenet. Evol.">
        <title>Genome-scale phylogeny and comparative genomics of the fungal order Sordariales.</title>
        <authorList>
            <person name="Hensen N."/>
            <person name="Bonometti L."/>
            <person name="Westerberg I."/>
            <person name="Brannstrom I.O."/>
            <person name="Guillou S."/>
            <person name="Cros-Aarteil S."/>
            <person name="Calhoun S."/>
            <person name="Haridas S."/>
            <person name="Kuo A."/>
            <person name="Mondo S."/>
            <person name="Pangilinan J."/>
            <person name="Riley R."/>
            <person name="LaButti K."/>
            <person name="Andreopoulos B."/>
            <person name="Lipzen A."/>
            <person name="Chen C."/>
            <person name="Yan M."/>
            <person name="Daum C."/>
            <person name="Ng V."/>
            <person name="Clum A."/>
            <person name="Steindorff A."/>
            <person name="Ohm R.A."/>
            <person name="Martin F."/>
            <person name="Silar P."/>
            <person name="Natvig D.O."/>
            <person name="Lalanne C."/>
            <person name="Gautier V."/>
            <person name="Ament-Velasquez S.L."/>
            <person name="Kruys A."/>
            <person name="Hutchinson M.I."/>
            <person name="Powell A.J."/>
            <person name="Barry K."/>
            <person name="Miller A.N."/>
            <person name="Grigoriev I.V."/>
            <person name="Debuchy R."/>
            <person name="Gladieux P."/>
            <person name="Hiltunen Thoren M."/>
            <person name="Johannesson H."/>
        </authorList>
    </citation>
    <scope>NUCLEOTIDE SEQUENCE</scope>
    <source>
        <strain evidence="8">CBS 508.74</strain>
    </source>
</reference>
<dbReference type="SUPFAM" id="SSF57959">
    <property type="entry name" value="Leucine zipper domain"/>
    <property type="match status" value="1"/>
</dbReference>
<name>A0AAN6TJ59_9PEZI</name>
<dbReference type="GO" id="GO:0005634">
    <property type="term" value="C:nucleus"/>
    <property type="evidence" value="ECO:0007669"/>
    <property type="project" value="UniProtKB-SubCell"/>
</dbReference>
<reference evidence="8" key="2">
    <citation type="submission" date="2023-05" db="EMBL/GenBank/DDBJ databases">
        <authorList>
            <consortium name="Lawrence Berkeley National Laboratory"/>
            <person name="Steindorff A."/>
            <person name="Hensen N."/>
            <person name="Bonometti L."/>
            <person name="Westerberg I."/>
            <person name="Brannstrom I.O."/>
            <person name="Guillou S."/>
            <person name="Cros-Aarteil S."/>
            <person name="Calhoun S."/>
            <person name="Haridas S."/>
            <person name="Kuo A."/>
            <person name="Mondo S."/>
            <person name="Pangilinan J."/>
            <person name="Riley R."/>
            <person name="Labutti K."/>
            <person name="Andreopoulos B."/>
            <person name="Lipzen A."/>
            <person name="Chen C."/>
            <person name="Yanf M."/>
            <person name="Daum C."/>
            <person name="Ng V."/>
            <person name="Clum A."/>
            <person name="Ohm R."/>
            <person name="Martin F."/>
            <person name="Silar P."/>
            <person name="Natvig D."/>
            <person name="Lalanne C."/>
            <person name="Gautier V."/>
            <person name="Ament-Velasquez S.L."/>
            <person name="Kruys A."/>
            <person name="Hutchinson M.I."/>
            <person name="Powell A.J."/>
            <person name="Barry K."/>
            <person name="Miller A.N."/>
            <person name="Grigoriev I.V."/>
            <person name="Debuchy R."/>
            <person name="Gladieux P."/>
            <person name="Thoren M.H."/>
            <person name="Johannesson H."/>
        </authorList>
    </citation>
    <scope>NUCLEOTIDE SEQUENCE</scope>
    <source>
        <strain evidence="8">CBS 508.74</strain>
    </source>
</reference>
<feature type="region of interest" description="Disordered" evidence="6">
    <location>
        <begin position="211"/>
        <end position="344"/>
    </location>
</feature>
<dbReference type="Pfam" id="PF07716">
    <property type="entry name" value="bZIP_2"/>
    <property type="match status" value="1"/>
</dbReference>
<feature type="compositionally biased region" description="Polar residues" evidence="6">
    <location>
        <begin position="548"/>
        <end position="557"/>
    </location>
</feature>
<dbReference type="GeneID" id="89935279"/>
<evidence type="ECO:0000256" key="4">
    <source>
        <dbReference type="ARBA" id="ARBA00023163"/>
    </source>
</evidence>
<evidence type="ECO:0000256" key="5">
    <source>
        <dbReference type="ARBA" id="ARBA00023242"/>
    </source>
</evidence>
<feature type="domain" description="BZIP" evidence="7">
    <location>
        <begin position="380"/>
        <end position="439"/>
    </location>
</feature>
<evidence type="ECO:0000256" key="2">
    <source>
        <dbReference type="ARBA" id="ARBA00023015"/>
    </source>
</evidence>
<protein>
    <recommendedName>
        <fullName evidence="7">BZIP domain-containing protein</fullName>
    </recommendedName>
</protein>
<dbReference type="InterPro" id="IPR046347">
    <property type="entry name" value="bZIP_sf"/>
</dbReference>
<feature type="compositionally biased region" description="Polar residues" evidence="6">
    <location>
        <begin position="129"/>
        <end position="155"/>
    </location>
</feature>
<comment type="subcellular location">
    <subcellularLocation>
        <location evidence="1">Nucleus</location>
    </subcellularLocation>
</comment>
<feature type="compositionally biased region" description="Low complexity" evidence="6">
    <location>
        <begin position="271"/>
        <end position="282"/>
    </location>
</feature>
<dbReference type="Gene3D" id="1.20.5.170">
    <property type="match status" value="1"/>
</dbReference>
<accession>A0AAN6TJ59</accession>
<feature type="compositionally biased region" description="Low complexity" evidence="6">
    <location>
        <begin position="36"/>
        <end position="48"/>
    </location>
</feature>
<dbReference type="CDD" id="cd14705">
    <property type="entry name" value="bZIP_Zip1"/>
    <property type="match status" value="1"/>
</dbReference>
<dbReference type="EMBL" id="MU853335">
    <property type="protein sequence ID" value="KAK4115423.1"/>
    <property type="molecule type" value="Genomic_DNA"/>
</dbReference>
<evidence type="ECO:0000256" key="1">
    <source>
        <dbReference type="ARBA" id="ARBA00004123"/>
    </source>
</evidence>
<dbReference type="InterPro" id="IPR004827">
    <property type="entry name" value="bZIP"/>
</dbReference>
<evidence type="ECO:0000313" key="9">
    <source>
        <dbReference type="Proteomes" id="UP001302812"/>
    </source>
</evidence>